<dbReference type="AlphaFoldDB" id="A0A3Q0J9S9"/>
<dbReference type="GO" id="GO:0006397">
    <property type="term" value="P:mRNA processing"/>
    <property type="evidence" value="ECO:0007669"/>
    <property type="project" value="UniProtKB-KW"/>
</dbReference>
<dbReference type="PANTHER" id="PTHR13445:SF3">
    <property type="entry name" value="U5 SMALL NUCLEAR RIBONUCLEOPROTEIN TSSC4"/>
    <property type="match status" value="1"/>
</dbReference>
<evidence type="ECO:0000256" key="4">
    <source>
        <dbReference type="ARBA" id="ARBA00022490"/>
    </source>
</evidence>
<organism evidence="12 13">
    <name type="scientific">Diaphorina citri</name>
    <name type="common">Asian citrus psyllid</name>
    <dbReference type="NCBI Taxonomy" id="121845"/>
    <lineage>
        <taxon>Eukaryota</taxon>
        <taxon>Metazoa</taxon>
        <taxon>Ecdysozoa</taxon>
        <taxon>Arthropoda</taxon>
        <taxon>Hexapoda</taxon>
        <taxon>Insecta</taxon>
        <taxon>Pterygota</taxon>
        <taxon>Neoptera</taxon>
        <taxon>Paraneoptera</taxon>
        <taxon>Hemiptera</taxon>
        <taxon>Sternorrhyncha</taxon>
        <taxon>Psylloidea</taxon>
        <taxon>Psyllidae</taxon>
        <taxon>Diaphorininae</taxon>
        <taxon>Diaphorina</taxon>
    </lineage>
</organism>
<evidence type="ECO:0000256" key="8">
    <source>
        <dbReference type="ARBA" id="ARBA00023242"/>
    </source>
</evidence>
<dbReference type="GO" id="GO:0005681">
    <property type="term" value="C:spliceosomal complex"/>
    <property type="evidence" value="ECO:0007669"/>
    <property type="project" value="UniProtKB-KW"/>
</dbReference>
<dbReference type="Pfam" id="PF15264">
    <property type="entry name" value="TSSC4"/>
    <property type="match status" value="1"/>
</dbReference>
<gene>
    <name evidence="13" type="primary">LOC103514805</name>
</gene>
<keyword evidence="8" id="KW-0539">Nucleus</keyword>
<evidence type="ECO:0000256" key="11">
    <source>
        <dbReference type="SAM" id="MobiDB-lite"/>
    </source>
</evidence>
<comment type="function">
    <text evidence="10">Protein associated with the U5 snRNP, during its maturation and its post-splicing recycling and which is required for spliceosomal tri-snRNP complex assembly in the nucleus. Has a molecular sequestering activity and transiently hinders SNRNP200 binding sites for constitutive splicing factors that intervene later during the assembly of the spliceosome and splicing. Together with its molecular sequestering activity, may also function as a molecular adapter and placeholder, coordinating the assembly of the U5 snRNP and its association with the U4/U6 di-snRNP.</text>
</comment>
<name>A0A3Q0J9S9_DIACI</name>
<evidence type="ECO:0000256" key="5">
    <source>
        <dbReference type="ARBA" id="ARBA00022664"/>
    </source>
</evidence>
<accession>A0A3Q0J9S9</accession>
<comment type="similarity">
    <text evidence="3">Belongs to the TSSC4 family.</text>
</comment>
<keyword evidence="7" id="KW-0508">mRNA splicing</keyword>
<feature type="compositionally biased region" description="Polar residues" evidence="11">
    <location>
        <begin position="13"/>
        <end position="23"/>
    </location>
</feature>
<dbReference type="GeneID" id="103514805"/>
<keyword evidence="6" id="KW-0747">Spliceosome</keyword>
<evidence type="ECO:0000313" key="12">
    <source>
        <dbReference type="Proteomes" id="UP000079169"/>
    </source>
</evidence>
<dbReference type="Proteomes" id="UP000079169">
    <property type="component" value="Unplaced"/>
</dbReference>
<dbReference type="PANTHER" id="PTHR13445">
    <property type="entry name" value="TUMOR SUPPRESSING SUBTRANSFERABLE CANDIDATE 4 TSSC4"/>
    <property type="match status" value="1"/>
</dbReference>
<feature type="compositionally biased region" description="Basic and acidic residues" evidence="11">
    <location>
        <begin position="1"/>
        <end position="11"/>
    </location>
</feature>
<dbReference type="GO" id="GO:0005737">
    <property type="term" value="C:cytoplasm"/>
    <property type="evidence" value="ECO:0007669"/>
    <property type="project" value="UniProtKB-SubCell"/>
</dbReference>
<dbReference type="InterPro" id="IPR029338">
    <property type="entry name" value="TSSC4"/>
</dbReference>
<dbReference type="GO" id="GO:0008380">
    <property type="term" value="P:RNA splicing"/>
    <property type="evidence" value="ECO:0007669"/>
    <property type="project" value="UniProtKB-KW"/>
</dbReference>
<evidence type="ECO:0000256" key="10">
    <source>
        <dbReference type="ARBA" id="ARBA00045970"/>
    </source>
</evidence>
<feature type="compositionally biased region" description="Polar residues" evidence="11">
    <location>
        <begin position="257"/>
        <end position="273"/>
    </location>
</feature>
<feature type="region of interest" description="Disordered" evidence="11">
    <location>
        <begin position="1"/>
        <end position="25"/>
    </location>
</feature>
<comment type="subcellular location">
    <subcellularLocation>
        <location evidence="2">Cytoplasm</location>
    </subcellularLocation>
    <subcellularLocation>
        <location evidence="1">Nucleus</location>
    </subcellularLocation>
</comment>
<reference evidence="13" key="1">
    <citation type="submission" date="2025-08" db="UniProtKB">
        <authorList>
            <consortium name="RefSeq"/>
        </authorList>
    </citation>
    <scope>IDENTIFICATION</scope>
</reference>
<evidence type="ECO:0000256" key="7">
    <source>
        <dbReference type="ARBA" id="ARBA00023187"/>
    </source>
</evidence>
<protein>
    <recommendedName>
        <fullName evidence="9">U5 small nuclear ribonucleoprotein TSSC4</fullName>
    </recommendedName>
</protein>
<dbReference type="PaxDb" id="121845-A0A3Q0J9S9"/>
<dbReference type="KEGG" id="dci:103514805"/>
<dbReference type="RefSeq" id="XP_026683475.1">
    <property type="nucleotide sequence ID" value="XM_026827674.1"/>
</dbReference>
<feature type="compositionally biased region" description="Polar residues" evidence="11">
    <location>
        <begin position="298"/>
        <end position="312"/>
    </location>
</feature>
<proteinExistence type="inferred from homology"/>
<feature type="region of interest" description="Disordered" evidence="11">
    <location>
        <begin position="228"/>
        <end position="312"/>
    </location>
</feature>
<evidence type="ECO:0000313" key="13">
    <source>
        <dbReference type="RefSeq" id="XP_026683475.1"/>
    </source>
</evidence>
<evidence type="ECO:0000256" key="1">
    <source>
        <dbReference type="ARBA" id="ARBA00004123"/>
    </source>
</evidence>
<sequence length="312" mass="36132">MANNNDDDRRNNQSTSQSLFSDVNNEEFKKRQNNLFNVLLETEKETIKKDSFLSVSNKETMSEKIKVHRNIRHEYNYNRAEPKHIRKSESVFKKPDNRCLSTAFRNETEKETIKKDSFLSVSNKETMSEKIKVHRNIRHEYNHNRAEPKHIRKSESVFKKPDNRCLSTAFRKPVSNRTPDFKVNPHKWTKYSLSSVSDNDLSDRSNTNAALSFLNDLKKQRTLENDSINMDVSPSHEDDAKTSKILFKKKSLPRTVPESSDNSPLGNGTSSQEHYVGSKHVMPEYVIGQGNKPKKIKNTNFVQKEIPSKNST</sequence>
<dbReference type="STRING" id="121845.A0A3Q0J9S9"/>
<evidence type="ECO:0000256" key="3">
    <source>
        <dbReference type="ARBA" id="ARBA00010362"/>
    </source>
</evidence>
<evidence type="ECO:0000256" key="2">
    <source>
        <dbReference type="ARBA" id="ARBA00004496"/>
    </source>
</evidence>
<keyword evidence="4" id="KW-0963">Cytoplasm</keyword>
<keyword evidence="12" id="KW-1185">Reference proteome</keyword>
<evidence type="ECO:0000256" key="9">
    <source>
        <dbReference type="ARBA" id="ARBA00035304"/>
    </source>
</evidence>
<keyword evidence="5" id="KW-0507">mRNA processing</keyword>
<evidence type="ECO:0000256" key="6">
    <source>
        <dbReference type="ARBA" id="ARBA00022728"/>
    </source>
</evidence>